<evidence type="ECO:0000313" key="3">
    <source>
        <dbReference type="Proteomes" id="UP000248423"/>
    </source>
</evidence>
<feature type="compositionally biased region" description="Basic and acidic residues" evidence="1">
    <location>
        <begin position="378"/>
        <end position="392"/>
    </location>
</feature>
<dbReference type="VEuPathDB" id="FungiDB:BO78DRAFT_66706"/>
<gene>
    <name evidence="2" type="ORF">BO78DRAFT_66706</name>
</gene>
<feature type="region of interest" description="Disordered" evidence="1">
    <location>
        <begin position="378"/>
        <end position="421"/>
    </location>
</feature>
<keyword evidence="3" id="KW-1185">Reference proteome</keyword>
<evidence type="ECO:0000256" key="1">
    <source>
        <dbReference type="SAM" id="MobiDB-lite"/>
    </source>
</evidence>
<evidence type="ECO:0000313" key="2">
    <source>
        <dbReference type="EMBL" id="PYI12074.1"/>
    </source>
</evidence>
<feature type="compositionally biased region" description="Low complexity" evidence="1">
    <location>
        <begin position="68"/>
        <end position="90"/>
    </location>
</feature>
<dbReference type="AlphaFoldDB" id="A0A319F2H7"/>
<organism evidence="2 3">
    <name type="scientific">Aspergillus sclerotiicarbonarius (strain CBS 121057 / IBT 28362)</name>
    <dbReference type="NCBI Taxonomy" id="1448318"/>
    <lineage>
        <taxon>Eukaryota</taxon>
        <taxon>Fungi</taxon>
        <taxon>Dikarya</taxon>
        <taxon>Ascomycota</taxon>
        <taxon>Pezizomycotina</taxon>
        <taxon>Eurotiomycetes</taxon>
        <taxon>Eurotiomycetidae</taxon>
        <taxon>Eurotiales</taxon>
        <taxon>Aspergillaceae</taxon>
        <taxon>Aspergillus</taxon>
        <taxon>Aspergillus subgen. Circumdati</taxon>
    </lineage>
</organism>
<feature type="compositionally biased region" description="Basic and acidic residues" evidence="1">
    <location>
        <begin position="229"/>
        <end position="245"/>
    </location>
</feature>
<name>A0A319F2H7_ASPSB</name>
<sequence>MPDRPSRRALLGSPLQVLKSAFGGRHSRASGNPDPQHPQHPQHRRRSNSSRNQDIPGTTHPRPNVLPSRNSQSTVTKSSSSSPPARTLRSVRGERVSRAAMSPLPPTPPPHIEEPLMIPPPPSPAEPEEGNHDEEDWISVPCEEKNPTQREILPPAQPSSGNVPSSALCSRLPTPVNPPTSDLYSHEMYKQEGRRSVLSSLGKRFTGIRHQAKREGCSEGTHTTSSQQHQRDRMRDDSKSSEQKKTGLPVPLRTSKGHGNERVSLRRANMPPVTSTTSISRTHDSSNPRRSLPAMVAGHPSTQIYSRKEAAQDRPVKQASLSPRSSPIGAIETDGHSSHLEEERNTSKDCQLHARNHPQMPSEKVPPKRIRWTSKFEDLRAEGPDKEEKDAGEVATIQSQDEQRESLTPRVQPNADANPAPETRLRHTERTDRMVKEAQPREYWLGRFMTLTNAFHYEDSFQEPDVATGFGMLSSYSRPLGGSDGDLENYRIKRAFMVLENVCVTDEASASLREFRDEYVRLYGDRWMN</sequence>
<dbReference type="EMBL" id="KZ826316">
    <property type="protein sequence ID" value="PYI12074.1"/>
    <property type="molecule type" value="Genomic_DNA"/>
</dbReference>
<feature type="region of interest" description="Disordered" evidence="1">
    <location>
        <begin position="203"/>
        <end position="347"/>
    </location>
</feature>
<feature type="compositionally biased region" description="Basic and acidic residues" evidence="1">
    <location>
        <begin position="306"/>
        <end position="316"/>
    </location>
</feature>
<reference evidence="2 3" key="1">
    <citation type="submission" date="2018-02" db="EMBL/GenBank/DDBJ databases">
        <title>The genomes of Aspergillus section Nigri reveals drivers in fungal speciation.</title>
        <authorList>
            <consortium name="DOE Joint Genome Institute"/>
            <person name="Vesth T.C."/>
            <person name="Nybo J."/>
            <person name="Theobald S."/>
            <person name="Brandl J."/>
            <person name="Frisvad J.C."/>
            <person name="Nielsen K.F."/>
            <person name="Lyhne E.K."/>
            <person name="Kogle M.E."/>
            <person name="Kuo A."/>
            <person name="Riley R."/>
            <person name="Clum A."/>
            <person name="Nolan M."/>
            <person name="Lipzen A."/>
            <person name="Salamov A."/>
            <person name="Henrissat B."/>
            <person name="Wiebenga A."/>
            <person name="De vries R.P."/>
            <person name="Grigoriev I.V."/>
            <person name="Mortensen U.H."/>
            <person name="Andersen M.R."/>
            <person name="Baker S.E."/>
        </authorList>
    </citation>
    <scope>NUCLEOTIDE SEQUENCE [LARGE SCALE GENOMIC DNA]</scope>
    <source>
        <strain evidence="2 3">CBS 121057</strain>
    </source>
</reference>
<dbReference type="Proteomes" id="UP000248423">
    <property type="component" value="Unassembled WGS sequence"/>
</dbReference>
<dbReference type="OrthoDB" id="3557758at2759"/>
<accession>A0A319F2H7</accession>
<feature type="compositionally biased region" description="Acidic residues" evidence="1">
    <location>
        <begin position="126"/>
        <end position="137"/>
    </location>
</feature>
<protein>
    <submittedName>
        <fullName evidence="2">Uncharacterized protein</fullName>
    </submittedName>
</protein>
<feature type="region of interest" description="Disordered" evidence="1">
    <location>
        <begin position="1"/>
        <end position="184"/>
    </location>
</feature>
<feature type="compositionally biased region" description="Polar residues" evidence="1">
    <location>
        <begin position="158"/>
        <end position="168"/>
    </location>
</feature>
<proteinExistence type="predicted"/>
<feature type="compositionally biased region" description="Basic and acidic residues" evidence="1">
    <location>
        <begin position="333"/>
        <end position="347"/>
    </location>
</feature>